<dbReference type="RefSeq" id="WP_230758611.1">
    <property type="nucleotide sequence ID" value="NZ_JAINWA010000003.1"/>
</dbReference>
<evidence type="ECO:0000256" key="1">
    <source>
        <dbReference type="SAM" id="Phobius"/>
    </source>
</evidence>
<dbReference type="EMBL" id="JAINWA010000003">
    <property type="protein sequence ID" value="MCD1656142.1"/>
    <property type="molecule type" value="Genomic_DNA"/>
</dbReference>
<keyword evidence="1" id="KW-0472">Membrane</keyword>
<name>A0AAE3JJ94_9SPIR</name>
<evidence type="ECO:0000313" key="2">
    <source>
        <dbReference type="EMBL" id="MCD1656142.1"/>
    </source>
</evidence>
<keyword evidence="3" id="KW-1185">Reference proteome</keyword>
<feature type="transmembrane region" description="Helical" evidence="1">
    <location>
        <begin position="39"/>
        <end position="63"/>
    </location>
</feature>
<feature type="transmembrane region" description="Helical" evidence="1">
    <location>
        <begin position="7"/>
        <end position="33"/>
    </location>
</feature>
<reference evidence="2" key="1">
    <citation type="submission" date="2021-08" db="EMBL/GenBank/DDBJ databases">
        <title>Comparative analyses of Brucepasteria parasyntrophica and Teretinema zuelzerae.</title>
        <authorList>
            <person name="Song Y."/>
            <person name="Brune A."/>
        </authorList>
    </citation>
    <scope>NUCLEOTIDE SEQUENCE</scope>
    <source>
        <strain evidence="2">DSM 1903</strain>
    </source>
</reference>
<protein>
    <submittedName>
        <fullName evidence="2">Leader peptide processing enzyme</fullName>
    </submittedName>
</protein>
<keyword evidence="1" id="KW-0812">Transmembrane</keyword>
<evidence type="ECO:0000313" key="3">
    <source>
        <dbReference type="Proteomes" id="UP001198163"/>
    </source>
</evidence>
<proteinExistence type="predicted"/>
<dbReference type="AlphaFoldDB" id="A0AAE3JJ94"/>
<sequence length="95" mass="10628">MNKKANTLLFILGGTVVNVILAILFIGLALYGVSLLVPYFGNSVGTIVPFAFVAGIVLAMFAYQRLTRWVIERFHLSDKMEPLFSNPRKRKPNLD</sequence>
<organism evidence="2 3">
    <name type="scientific">Teretinema zuelzerae</name>
    <dbReference type="NCBI Taxonomy" id="156"/>
    <lineage>
        <taxon>Bacteria</taxon>
        <taxon>Pseudomonadati</taxon>
        <taxon>Spirochaetota</taxon>
        <taxon>Spirochaetia</taxon>
        <taxon>Spirochaetales</taxon>
        <taxon>Treponemataceae</taxon>
        <taxon>Teretinema</taxon>
    </lineage>
</organism>
<dbReference type="Proteomes" id="UP001198163">
    <property type="component" value="Unassembled WGS sequence"/>
</dbReference>
<comment type="caution">
    <text evidence="2">The sequence shown here is derived from an EMBL/GenBank/DDBJ whole genome shotgun (WGS) entry which is preliminary data.</text>
</comment>
<gene>
    <name evidence="2" type="ORF">K7J14_15690</name>
</gene>
<keyword evidence="1" id="KW-1133">Transmembrane helix</keyword>
<accession>A0AAE3JJ94</accession>